<dbReference type="Proteomes" id="UP000466785">
    <property type="component" value="Chromosome"/>
</dbReference>
<organism evidence="1 2">
    <name type="scientific">Mycolicibacterium poriferae</name>
    <dbReference type="NCBI Taxonomy" id="39694"/>
    <lineage>
        <taxon>Bacteria</taxon>
        <taxon>Bacillati</taxon>
        <taxon>Actinomycetota</taxon>
        <taxon>Actinomycetes</taxon>
        <taxon>Mycobacteriales</taxon>
        <taxon>Mycobacteriaceae</taxon>
        <taxon>Mycolicibacterium</taxon>
    </lineage>
</organism>
<evidence type="ECO:0000313" key="2">
    <source>
        <dbReference type="Proteomes" id="UP000466785"/>
    </source>
</evidence>
<sequence length="180" mass="20356">MLEELARRLRDEGVDFSPKLGDPANTPKTRIYFFDVERPVKGLQPTRQLFKDEAQLSRFLWLNQDFLKYATKNLRITDREARLGPGAKIDLLATDTKTGELVGIELKAEEPDQGIVAQAARYMKALKARAVSEGHSGARLMIVTGQPDEDLAELVQTQSEKLGVKTDWLLYRVQFDLRPA</sequence>
<proteinExistence type="predicted"/>
<keyword evidence="2" id="KW-1185">Reference proteome</keyword>
<evidence type="ECO:0000313" key="1">
    <source>
        <dbReference type="EMBL" id="BBX50361.1"/>
    </source>
</evidence>
<reference evidence="1 2" key="1">
    <citation type="journal article" date="2019" name="Emerg. Microbes Infect.">
        <title>Comprehensive subspecies identification of 175 nontuberculous mycobacteria species based on 7547 genomic profiles.</title>
        <authorList>
            <person name="Matsumoto Y."/>
            <person name="Kinjo T."/>
            <person name="Motooka D."/>
            <person name="Nabeya D."/>
            <person name="Jung N."/>
            <person name="Uechi K."/>
            <person name="Horii T."/>
            <person name="Iida T."/>
            <person name="Fujita J."/>
            <person name="Nakamura S."/>
        </authorList>
    </citation>
    <scope>NUCLEOTIDE SEQUENCE [LARGE SCALE GENOMIC DNA]</scope>
    <source>
        <strain evidence="1 2">JCM 12603</strain>
    </source>
</reference>
<dbReference type="InterPro" id="IPR011856">
    <property type="entry name" value="tRNA_endonuc-like_dom_sf"/>
</dbReference>
<gene>
    <name evidence="1" type="ORF">MPOR_13870</name>
</gene>
<protein>
    <recommendedName>
        <fullName evidence="3">DUF91 domain-containing protein</fullName>
    </recommendedName>
</protein>
<name>A0A6N4V6Z9_9MYCO</name>
<evidence type="ECO:0008006" key="3">
    <source>
        <dbReference type="Google" id="ProtNLM"/>
    </source>
</evidence>
<dbReference type="KEGG" id="mpof:MPOR_13870"/>
<dbReference type="AlphaFoldDB" id="A0A6N4V6Z9"/>
<dbReference type="EMBL" id="AP022570">
    <property type="protein sequence ID" value="BBX50361.1"/>
    <property type="molecule type" value="Genomic_DNA"/>
</dbReference>
<dbReference type="GO" id="GO:0003676">
    <property type="term" value="F:nucleic acid binding"/>
    <property type="evidence" value="ECO:0007669"/>
    <property type="project" value="InterPro"/>
</dbReference>
<dbReference type="Gene3D" id="3.40.1350.10">
    <property type="match status" value="1"/>
</dbReference>
<accession>A0A6N4V6Z9</accession>